<gene>
    <name evidence="1" type="ORF">Ani05nite_75090</name>
</gene>
<dbReference type="SUPFAM" id="SSF53474">
    <property type="entry name" value="alpha/beta-Hydrolases"/>
    <property type="match status" value="1"/>
</dbReference>
<comment type="caution">
    <text evidence="1">The sequence shown here is derived from an EMBL/GenBank/DDBJ whole genome shotgun (WGS) entry which is preliminary data.</text>
</comment>
<keyword evidence="2" id="KW-1185">Reference proteome</keyword>
<dbReference type="PANTHER" id="PTHR43798:SF33">
    <property type="entry name" value="HYDROLASE, PUTATIVE (AFU_ORTHOLOGUE AFUA_2G14860)-RELATED"/>
    <property type="match status" value="1"/>
</dbReference>
<evidence type="ECO:0008006" key="3">
    <source>
        <dbReference type="Google" id="ProtNLM"/>
    </source>
</evidence>
<dbReference type="AlphaFoldDB" id="A0A919MY12"/>
<dbReference type="EMBL" id="BOMQ01000092">
    <property type="protein sequence ID" value="GIE53975.1"/>
    <property type="molecule type" value="Genomic_DNA"/>
</dbReference>
<name>A0A919MY12_9ACTN</name>
<dbReference type="InterPro" id="IPR029058">
    <property type="entry name" value="AB_hydrolase_fold"/>
</dbReference>
<reference evidence="1" key="1">
    <citation type="submission" date="2021-01" db="EMBL/GenBank/DDBJ databases">
        <title>Whole genome shotgun sequence of Actinoplanes nipponensis NBRC 14063.</title>
        <authorList>
            <person name="Komaki H."/>
            <person name="Tamura T."/>
        </authorList>
    </citation>
    <scope>NUCLEOTIDE SEQUENCE</scope>
    <source>
        <strain evidence="1">NBRC 14063</strain>
    </source>
</reference>
<evidence type="ECO:0000313" key="1">
    <source>
        <dbReference type="EMBL" id="GIE53975.1"/>
    </source>
</evidence>
<dbReference type="Gene3D" id="3.40.50.1820">
    <property type="entry name" value="alpha/beta hydrolase"/>
    <property type="match status" value="1"/>
</dbReference>
<organism evidence="1 2">
    <name type="scientific">Actinoplanes nipponensis</name>
    <dbReference type="NCBI Taxonomy" id="135950"/>
    <lineage>
        <taxon>Bacteria</taxon>
        <taxon>Bacillati</taxon>
        <taxon>Actinomycetota</taxon>
        <taxon>Actinomycetes</taxon>
        <taxon>Micromonosporales</taxon>
        <taxon>Micromonosporaceae</taxon>
        <taxon>Actinoplanes</taxon>
    </lineage>
</organism>
<dbReference type="RefSeq" id="WP_203776446.1">
    <property type="nucleotide sequence ID" value="NZ_BAAAYJ010000090.1"/>
</dbReference>
<dbReference type="GO" id="GO:0016020">
    <property type="term" value="C:membrane"/>
    <property type="evidence" value="ECO:0007669"/>
    <property type="project" value="TreeGrafter"/>
</dbReference>
<sequence length="246" mass="25200">MSADWLAPVRSARSWAAPGGTLGYDTWGAHGRPVLLLHAPLFDRTMWWPVAADLRTEATMIAVDLPGHGASPGRDHYHPEAVVEDLAHLVHGLGATRAPVVVGHGGSAGLAALFAVRFAAHALVTVDACAGPGGGTPVDGDHVRRYLATMPADALPPSYRGLVTAKPDPALLAGYLGCGAAGPPGSAGPDAGRLPPAVRRLDVHSQGTPGETAAVPGSRTVVYGVPGRFAHLADVPRFGSDVRSVL</sequence>
<evidence type="ECO:0000313" key="2">
    <source>
        <dbReference type="Proteomes" id="UP000647172"/>
    </source>
</evidence>
<proteinExistence type="predicted"/>
<dbReference type="Proteomes" id="UP000647172">
    <property type="component" value="Unassembled WGS sequence"/>
</dbReference>
<dbReference type="PANTHER" id="PTHR43798">
    <property type="entry name" value="MONOACYLGLYCEROL LIPASE"/>
    <property type="match status" value="1"/>
</dbReference>
<dbReference type="InterPro" id="IPR050266">
    <property type="entry name" value="AB_hydrolase_sf"/>
</dbReference>
<protein>
    <recommendedName>
        <fullName evidence="3">Alpha/beta hydrolase family protein</fullName>
    </recommendedName>
</protein>
<accession>A0A919MY12</accession>